<keyword evidence="3" id="KW-1185">Reference proteome</keyword>
<feature type="compositionally biased region" description="Low complexity" evidence="1">
    <location>
        <begin position="144"/>
        <end position="154"/>
    </location>
</feature>
<evidence type="ECO:0000313" key="3">
    <source>
        <dbReference type="Proteomes" id="UP001303046"/>
    </source>
</evidence>
<evidence type="ECO:0000313" key="2">
    <source>
        <dbReference type="EMBL" id="KAK6745733.1"/>
    </source>
</evidence>
<organism evidence="2 3">
    <name type="scientific">Necator americanus</name>
    <name type="common">Human hookworm</name>
    <dbReference type="NCBI Taxonomy" id="51031"/>
    <lineage>
        <taxon>Eukaryota</taxon>
        <taxon>Metazoa</taxon>
        <taxon>Ecdysozoa</taxon>
        <taxon>Nematoda</taxon>
        <taxon>Chromadorea</taxon>
        <taxon>Rhabditida</taxon>
        <taxon>Rhabditina</taxon>
        <taxon>Rhabditomorpha</taxon>
        <taxon>Strongyloidea</taxon>
        <taxon>Ancylostomatidae</taxon>
        <taxon>Bunostominae</taxon>
        <taxon>Necator</taxon>
    </lineage>
</organism>
<proteinExistence type="predicted"/>
<gene>
    <name evidence="2" type="primary">Necator_chrIII.g12842</name>
    <name evidence="2" type="ORF">RB195_012075</name>
</gene>
<protein>
    <submittedName>
        <fullName evidence="2">Uncharacterized protein</fullName>
    </submittedName>
</protein>
<dbReference type="Proteomes" id="UP001303046">
    <property type="component" value="Unassembled WGS sequence"/>
</dbReference>
<feature type="region of interest" description="Disordered" evidence="1">
    <location>
        <begin position="130"/>
        <end position="154"/>
    </location>
</feature>
<sequence length="575" mass="61721">MARGALLVKSTIDGPLTLSLFFADVTGVTRPSMKIKCLFALLAMAYGATETASPTEEKTNTDDVITNVTKMSRDAPPIVAYNQGSVLPSFPAVSRIRSKAMQNKAENRRAQTNVAVSGMTDDLQKLLVSEPTSSRKGAFSRKPTGTGSTYSIYGTRSQFTGEPYLNGYRGIPETQDTSIDMSNYVGALTKPSARKHTFGSYGTADSGRTQAWLSRSVGSGQQQFNTGHSGYEPLSTDFTNGYSNGYGEYNSGGSPSFGTYENPYSAGYQGGNDQDYGITNQQSHGGIDYSGYGSQTANGFSTATPEWSAQGYGPNDQGTGYGSTSGWQSAQNQYSTWQQPLYVTNTANMNGQSTAGGYPTLQVEQMPKNLMGYGSQAQMGGYENGGYGYGTIDGGQTVQQNYGRDGDYSSYSTQMPSYQNMNYGSSAYGNGQQLGYGKSDYYTGDSGTDSFNYQVTSYPSYGSAQGYDNYGSQSQYESTYTQRPTSGYGSSSYYQKGGYSPSATSDFSSYTSDYGTNNGYRSEYGGGSDYQTYVRPQVKYSLNGGYGSQKAASTSAKLTNRLILPVEDGYKAKNA</sequence>
<reference evidence="2 3" key="1">
    <citation type="submission" date="2023-08" db="EMBL/GenBank/DDBJ databases">
        <title>A Necator americanus chromosomal reference genome.</title>
        <authorList>
            <person name="Ilik V."/>
            <person name="Petrzelkova K.J."/>
            <person name="Pardy F."/>
            <person name="Fuh T."/>
            <person name="Niatou-Singa F.S."/>
            <person name="Gouil Q."/>
            <person name="Baker L."/>
            <person name="Ritchie M.E."/>
            <person name="Jex A.R."/>
            <person name="Gazzola D."/>
            <person name="Li H."/>
            <person name="Toshio Fujiwara R."/>
            <person name="Zhan B."/>
            <person name="Aroian R.V."/>
            <person name="Pafco B."/>
            <person name="Schwarz E.M."/>
        </authorList>
    </citation>
    <scope>NUCLEOTIDE SEQUENCE [LARGE SCALE GENOMIC DNA]</scope>
    <source>
        <strain evidence="2 3">Aroian</strain>
        <tissue evidence="2">Whole animal</tissue>
    </source>
</reference>
<comment type="caution">
    <text evidence="2">The sequence shown here is derived from an EMBL/GenBank/DDBJ whole genome shotgun (WGS) entry which is preliminary data.</text>
</comment>
<name>A0ABR1D710_NECAM</name>
<accession>A0ABR1D710</accession>
<dbReference type="EMBL" id="JAVFWL010000003">
    <property type="protein sequence ID" value="KAK6745733.1"/>
    <property type="molecule type" value="Genomic_DNA"/>
</dbReference>
<evidence type="ECO:0000256" key="1">
    <source>
        <dbReference type="SAM" id="MobiDB-lite"/>
    </source>
</evidence>